<feature type="transmembrane region" description="Helical" evidence="1">
    <location>
        <begin position="49"/>
        <end position="69"/>
    </location>
</feature>
<dbReference type="AlphaFoldDB" id="A0A2K8KYU1"/>
<gene>
    <name evidence="3" type="ORF">Ga0123461_1742</name>
</gene>
<dbReference type="EMBL" id="CP018799">
    <property type="protein sequence ID" value="ATX80155.1"/>
    <property type="molecule type" value="Genomic_DNA"/>
</dbReference>
<dbReference type="CDD" id="cd07326">
    <property type="entry name" value="M56_BlaR1_MecR1_like"/>
    <property type="match status" value="1"/>
</dbReference>
<dbReference type="Proteomes" id="UP000231701">
    <property type="component" value="Chromosome"/>
</dbReference>
<evidence type="ECO:0000259" key="2">
    <source>
        <dbReference type="Pfam" id="PF05569"/>
    </source>
</evidence>
<proteinExistence type="predicted"/>
<keyword evidence="1" id="KW-0812">Transmembrane</keyword>
<dbReference type="PANTHER" id="PTHR34978:SF3">
    <property type="entry name" value="SLR0241 PROTEIN"/>
    <property type="match status" value="1"/>
</dbReference>
<protein>
    <submittedName>
        <fullName evidence="3">Signal transducer regulating beta-lactamase production, contains metallopeptidase domain</fullName>
    </submittedName>
</protein>
<dbReference type="KEGG" id="maes:Ga0123461_1742"/>
<organism evidence="3 4">
    <name type="scientific">Mariprofundus aestuarium</name>
    <dbReference type="NCBI Taxonomy" id="1921086"/>
    <lineage>
        <taxon>Bacteria</taxon>
        <taxon>Pseudomonadati</taxon>
        <taxon>Pseudomonadota</taxon>
        <taxon>Candidatius Mariprofundia</taxon>
        <taxon>Mariprofundales</taxon>
        <taxon>Mariprofundaceae</taxon>
        <taxon>Mariprofundus</taxon>
    </lineage>
</organism>
<feature type="transmembrane region" description="Helical" evidence="1">
    <location>
        <begin position="296"/>
        <end position="313"/>
    </location>
</feature>
<dbReference type="Pfam" id="PF05569">
    <property type="entry name" value="Peptidase_M56"/>
    <property type="match status" value="1"/>
</dbReference>
<dbReference type="Gene3D" id="3.30.2010.10">
    <property type="entry name" value="Metalloproteases ('zincins'), catalytic domain"/>
    <property type="match status" value="1"/>
</dbReference>
<dbReference type="OrthoDB" id="7057814at2"/>
<dbReference type="PANTHER" id="PTHR34978">
    <property type="entry name" value="POSSIBLE SENSOR-TRANSDUCER PROTEIN BLAR"/>
    <property type="match status" value="1"/>
</dbReference>
<evidence type="ECO:0000313" key="4">
    <source>
        <dbReference type="Proteomes" id="UP000231701"/>
    </source>
</evidence>
<keyword evidence="4" id="KW-1185">Reference proteome</keyword>
<feature type="transmembrane region" description="Helical" evidence="1">
    <location>
        <begin position="105"/>
        <end position="129"/>
    </location>
</feature>
<feature type="transmembrane region" description="Helical" evidence="1">
    <location>
        <begin position="6"/>
        <end position="29"/>
    </location>
</feature>
<feature type="domain" description="Peptidase M56" evidence="2">
    <location>
        <begin position="129"/>
        <end position="281"/>
    </location>
</feature>
<keyword evidence="1" id="KW-0472">Membrane</keyword>
<accession>A0A2K8KYU1</accession>
<dbReference type="RefSeq" id="WP_100277961.1">
    <property type="nucleotide sequence ID" value="NZ_CP018799.1"/>
</dbReference>
<name>A0A2K8KYU1_MARES</name>
<evidence type="ECO:0000313" key="3">
    <source>
        <dbReference type="EMBL" id="ATX80155.1"/>
    </source>
</evidence>
<reference evidence="3 4" key="1">
    <citation type="submission" date="2016-12" db="EMBL/GenBank/DDBJ databases">
        <title>Isolation and genomic insights into novel planktonic Zetaproteobacteria from stratified waters of the Chesapeake Bay.</title>
        <authorList>
            <person name="McAllister S.M."/>
            <person name="Kato S."/>
            <person name="Chan C.S."/>
            <person name="Chiu B.K."/>
            <person name="Field E.K."/>
        </authorList>
    </citation>
    <scope>NUCLEOTIDE SEQUENCE [LARGE SCALE GENOMIC DNA]</scope>
    <source>
        <strain evidence="3 4">CP-5</strain>
    </source>
</reference>
<dbReference type="InterPro" id="IPR052173">
    <property type="entry name" value="Beta-lactam_resp_regulator"/>
</dbReference>
<sequence length="331" mass="36548">MNNYFGVIQLGLLASLGFAILAALVSAIVYPFVRQRMAKLSPKLRSTTLLAWLIAPALIGAVLSLLSFMPSIISLFGFVPDHCSVHGGHLHLCLIHPPLPVENSILQLLLAALVGISIFFIGTPVFDLLRAHKFQRTLMMASRPHETDPVRIVDWDMPLALSVGFRRMRVFISSQLMQTLSPQQLDVVIAHEQAHVSRRDPLRHFIAHAFSFAHIPWLRKDLLKDFDLATEQACDEVAAAQTGGRLHVADTILAVERLFIMQRVPSMVMSISGSNISARVESLVAQPPISEPISRGYINLFGIGVLVAVVAVIDDLHHFTESILQLMTGHM</sequence>
<dbReference type="InterPro" id="IPR008756">
    <property type="entry name" value="Peptidase_M56"/>
</dbReference>
<keyword evidence="1" id="KW-1133">Transmembrane helix</keyword>
<evidence type="ECO:0000256" key="1">
    <source>
        <dbReference type="SAM" id="Phobius"/>
    </source>
</evidence>